<dbReference type="EMBL" id="VOIH02000002">
    <property type="protein sequence ID" value="KAF3454954.1"/>
    <property type="molecule type" value="Genomic_DNA"/>
</dbReference>
<protein>
    <submittedName>
        <fullName evidence="2">Uncharacterized protein</fullName>
    </submittedName>
</protein>
<evidence type="ECO:0000256" key="1">
    <source>
        <dbReference type="SAM" id="MobiDB-lite"/>
    </source>
</evidence>
<feature type="compositionally biased region" description="Basic residues" evidence="1">
    <location>
        <begin position="193"/>
        <end position="209"/>
    </location>
</feature>
<keyword evidence="3" id="KW-1185">Reference proteome</keyword>
<dbReference type="Proteomes" id="UP000796880">
    <property type="component" value="Unassembled WGS sequence"/>
</dbReference>
<gene>
    <name evidence="2" type="ORF">FNV43_RR05402</name>
</gene>
<comment type="caution">
    <text evidence="2">The sequence shown here is derived from an EMBL/GenBank/DDBJ whole genome shotgun (WGS) entry which is preliminary data.</text>
</comment>
<evidence type="ECO:0000313" key="3">
    <source>
        <dbReference type="Proteomes" id="UP000796880"/>
    </source>
</evidence>
<feature type="region of interest" description="Disordered" evidence="1">
    <location>
        <begin position="186"/>
        <end position="218"/>
    </location>
</feature>
<dbReference type="AlphaFoldDB" id="A0A8K0MR22"/>
<name>A0A8K0MR22_9ROSA</name>
<organism evidence="2 3">
    <name type="scientific">Rhamnella rubrinervis</name>
    <dbReference type="NCBI Taxonomy" id="2594499"/>
    <lineage>
        <taxon>Eukaryota</taxon>
        <taxon>Viridiplantae</taxon>
        <taxon>Streptophyta</taxon>
        <taxon>Embryophyta</taxon>
        <taxon>Tracheophyta</taxon>
        <taxon>Spermatophyta</taxon>
        <taxon>Magnoliopsida</taxon>
        <taxon>eudicotyledons</taxon>
        <taxon>Gunneridae</taxon>
        <taxon>Pentapetalae</taxon>
        <taxon>rosids</taxon>
        <taxon>fabids</taxon>
        <taxon>Rosales</taxon>
        <taxon>Rhamnaceae</taxon>
        <taxon>rhamnoid group</taxon>
        <taxon>Rhamneae</taxon>
        <taxon>Rhamnella</taxon>
    </lineage>
</organism>
<proteinExistence type="predicted"/>
<accession>A0A8K0MR22</accession>
<evidence type="ECO:0000313" key="2">
    <source>
        <dbReference type="EMBL" id="KAF3454954.1"/>
    </source>
</evidence>
<reference evidence="2" key="1">
    <citation type="submission" date="2020-03" db="EMBL/GenBank/DDBJ databases">
        <title>A high-quality chromosome-level genome assembly of a woody plant with both climbing and erect habits, Rhamnella rubrinervis.</title>
        <authorList>
            <person name="Lu Z."/>
            <person name="Yang Y."/>
            <person name="Zhu X."/>
            <person name="Sun Y."/>
        </authorList>
    </citation>
    <scope>NUCLEOTIDE SEQUENCE</scope>
    <source>
        <strain evidence="2">BYM</strain>
        <tissue evidence="2">Leaf</tissue>
    </source>
</reference>
<sequence>MLDGSSSNKEVYKYGGNEAEYPNVNEGSFSQDVEEDSEGIKLKMNLTGTEFLHMYHLKKDPNKGRFNCSGWYYVSTRKEKSVIDEDHNSNKVEGWKSKWFFAMSNWEALPNDPHSFSVTTHYRILDEHFLELSSCLHRCIDFAKSQPEANRSYKNLLHPWKVAKYFSREILFGESTMTAQGMKKRLSEIRANERRRKNELKNFRTKKKRPSDDQPPALETSLPLLMSSSLSSASFNPLSPAQLLCGEAQVPRGTSTTFSESIPPKLSYYVKCSKTILSLAVIKELGSRLVRRI</sequence>